<comment type="caution">
    <text evidence="2">The sequence shown here is derived from an EMBL/GenBank/DDBJ whole genome shotgun (WGS) entry which is preliminary data.</text>
</comment>
<dbReference type="Proteomes" id="UP000178319">
    <property type="component" value="Unassembled WGS sequence"/>
</dbReference>
<dbReference type="GO" id="GO:0062122">
    <property type="term" value="F:histone H3K37 methyltransferase activity"/>
    <property type="evidence" value="ECO:0007669"/>
    <property type="project" value="InterPro"/>
</dbReference>
<dbReference type="InterPro" id="IPR001214">
    <property type="entry name" value="SET_dom"/>
</dbReference>
<dbReference type="InterPro" id="IPR046341">
    <property type="entry name" value="SET_dom_sf"/>
</dbReference>
<dbReference type="AlphaFoldDB" id="A0A1G1VA77"/>
<dbReference type="InterPro" id="IPR009207">
    <property type="entry name" value="SET7_MeTrfase"/>
</dbReference>
<reference evidence="2 3" key="1">
    <citation type="journal article" date="2016" name="Nat. Commun.">
        <title>Thousands of microbial genomes shed light on interconnected biogeochemical processes in an aquifer system.</title>
        <authorList>
            <person name="Anantharaman K."/>
            <person name="Brown C.T."/>
            <person name="Hug L.A."/>
            <person name="Sharon I."/>
            <person name="Castelle C.J."/>
            <person name="Probst A.J."/>
            <person name="Thomas B.C."/>
            <person name="Singh A."/>
            <person name="Wilkins M.J."/>
            <person name="Karaoz U."/>
            <person name="Brodie E.L."/>
            <person name="Williams K.H."/>
            <person name="Hubbard S.S."/>
            <person name="Banfield J.F."/>
        </authorList>
    </citation>
    <scope>NUCLEOTIDE SEQUENCE [LARGE SCALE GENOMIC DNA]</scope>
</reference>
<feature type="domain" description="SET" evidence="1">
    <location>
        <begin position="1"/>
        <end position="108"/>
    </location>
</feature>
<name>A0A1G1VA77_9BACT</name>
<organism evidence="2 3">
    <name type="scientific">Candidatus Blackburnbacteria bacterium RIFCSPHIGHO2_02_FULL_44_20</name>
    <dbReference type="NCBI Taxonomy" id="1797516"/>
    <lineage>
        <taxon>Bacteria</taxon>
        <taxon>Candidatus Blackburniibacteriota</taxon>
    </lineage>
</organism>
<accession>A0A1G1VA77</accession>
<evidence type="ECO:0000313" key="3">
    <source>
        <dbReference type="Proteomes" id="UP000178319"/>
    </source>
</evidence>
<dbReference type="Gene3D" id="2.170.270.10">
    <property type="entry name" value="SET domain"/>
    <property type="match status" value="1"/>
</dbReference>
<dbReference type="EMBL" id="MHBZ01000003">
    <property type="protein sequence ID" value="OGY12289.1"/>
    <property type="molecule type" value="Genomic_DNA"/>
</dbReference>
<evidence type="ECO:0000259" key="1">
    <source>
        <dbReference type="PROSITE" id="PS50280"/>
    </source>
</evidence>
<dbReference type="SUPFAM" id="SSF82199">
    <property type="entry name" value="SET domain"/>
    <property type="match status" value="1"/>
</dbReference>
<dbReference type="PIRSF" id="PIRSF022536">
    <property type="entry name" value="A612L_SET"/>
    <property type="match status" value="1"/>
</dbReference>
<protein>
    <recommendedName>
        <fullName evidence="1">SET domain-containing protein</fullName>
    </recommendedName>
</protein>
<dbReference type="PROSITE" id="PS50280">
    <property type="entry name" value="SET"/>
    <property type="match status" value="1"/>
</dbReference>
<evidence type="ECO:0000313" key="2">
    <source>
        <dbReference type="EMBL" id="OGY12289.1"/>
    </source>
</evidence>
<gene>
    <name evidence="2" type="ORF">A3D26_01810</name>
</gene>
<dbReference type="Pfam" id="PF00856">
    <property type="entry name" value="SET"/>
    <property type="match status" value="1"/>
</dbReference>
<dbReference type="SMART" id="SM00317">
    <property type="entry name" value="SET"/>
    <property type="match status" value="1"/>
</dbReference>
<sequence>MIEVAQSPTLGIRAVLAARDIKKGQLIETCPVLLVPIQEEDFLEKTVLWKYYFAWNKKFDALILGYGSIYNHSEEPNAEVGFDYDQNCAHFRALTDIKKGGEIFIDYDWDLNSKRPLSQALDFDGRLS</sequence>
<proteinExistence type="predicted"/>
<dbReference type="STRING" id="1797516.A3D26_01810"/>